<organism evidence="1">
    <name type="scientific">viral metagenome</name>
    <dbReference type="NCBI Taxonomy" id="1070528"/>
    <lineage>
        <taxon>unclassified sequences</taxon>
        <taxon>metagenomes</taxon>
        <taxon>organismal metagenomes</taxon>
    </lineage>
</organism>
<accession>A0A6C0K4E3</accession>
<reference evidence="1" key="1">
    <citation type="journal article" date="2020" name="Nature">
        <title>Giant virus diversity and host interactions through global metagenomics.</title>
        <authorList>
            <person name="Schulz F."/>
            <person name="Roux S."/>
            <person name="Paez-Espino D."/>
            <person name="Jungbluth S."/>
            <person name="Walsh D.A."/>
            <person name="Denef V.J."/>
            <person name="McMahon K.D."/>
            <person name="Konstantinidis K.T."/>
            <person name="Eloe-Fadrosh E.A."/>
            <person name="Kyrpides N.C."/>
            <person name="Woyke T."/>
        </authorList>
    </citation>
    <scope>NUCLEOTIDE SEQUENCE</scope>
    <source>
        <strain evidence="1">GVMAG-S-1101165-84</strain>
    </source>
</reference>
<proteinExistence type="predicted"/>
<name>A0A6C0K4E3_9ZZZZ</name>
<sequence>MSHHLTNIPDGTLLYMQPEGSPRLAIRYTAHQFTELPFEFPSFTVIDPGYPPRSKIDSRHLVGYYRKYVAPIDAAYFDEGKAQEILFIAEHPFQKDRSMKELHEDYRRGRKFEDNYTCDDCYPWACRCKNDEPTTLHEKAKSLLKDIDKADASAITERMDCLEALLKEAHPRLEALHATFEEIKKHMSDIRALARALDWAERFPRE</sequence>
<dbReference type="AlphaFoldDB" id="A0A6C0K4E3"/>
<protein>
    <submittedName>
        <fullName evidence="1">Uncharacterized protein</fullName>
    </submittedName>
</protein>
<evidence type="ECO:0000313" key="1">
    <source>
        <dbReference type="EMBL" id="QHU11098.1"/>
    </source>
</evidence>
<dbReference type="EMBL" id="MN740779">
    <property type="protein sequence ID" value="QHU11098.1"/>
    <property type="molecule type" value="Genomic_DNA"/>
</dbReference>